<dbReference type="InterPro" id="IPR035979">
    <property type="entry name" value="RBD_domain_sf"/>
</dbReference>
<keyword evidence="3" id="KW-1185">Reference proteome</keyword>
<dbReference type="SUPFAM" id="SSF54928">
    <property type="entry name" value="RNA-binding domain, RBD"/>
    <property type="match status" value="1"/>
</dbReference>
<protein>
    <recommendedName>
        <fullName evidence="1">Mei2-like C-terminal RNA recognition motif domain-containing protein</fullName>
    </recommendedName>
</protein>
<organism evidence="2 3">
    <name type="scientific">Prorocentrum cordatum</name>
    <dbReference type="NCBI Taxonomy" id="2364126"/>
    <lineage>
        <taxon>Eukaryota</taxon>
        <taxon>Sar</taxon>
        <taxon>Alveolata</taxon>
        <taxon>Dinophyceae</taxon>
        <taxon>Prorocentrales</taxon>
        <taxon>Prorocentraceae</taxon>
        <taxon>Prorocentrum</taxon>
    </lineage>
</organism>
<feature type="domain" description="Mei2-like C-terminal RNA recognition motif" evidence="1">
    <location>
        <begin position="13"/>
        <end position="103"/>
    </location>
</feature>
<gene>
    <name evidence="2" type="ORF">PCOR1329_LOCUS48675</name>
</gene>
<proteinExistence type="predicted"/>
<evidence type="ECO:0000313" key="3">
    <source>
        <dbReference type="Proteomes" id="UP001189429"/>
    </source>
</evidence>
<evidence type="ECO:0000313" key="2">
    <source>
        <dbReference type="EMBL" id="CAK0859256.1"/>
    </source>
</evidence>
<accession>A0ABN9UJN1</accession>
<comment type="caution">
    <text evidence="2">The sequence shown here is derived from an EMBL/GenBank/DDBJ whole genome shotgun (WGS) entry which is preliminary data.</text>
</comment>
<dbReference type="EMBL" id="CAUYUJ010015882">
    <property type="protein sequence ID" value="CAK0859256.1"/>
    <property type="molecule type" value="Genomic_DNA"/>
</dbReference>
<dbReference type="Pfam" id="PF04059">
    <property type="entry name" value="RRM_2"/>
    <property type="match status" value="1"/>
</dbReference>
<dbReference type="Proteomes" id="UP001189429">
    <property type="component" value="Unassembled WGS sequence"/>
</dbReference>
<evidence type="ECO:0000259" key="1">
    <source>
        <dbReference type="Pfam" id="PF04059"/>
    </source>
</evidence>
<name>A0ABN9UJN1_9DINO</name>
<reference evidence="2" key="1">
    <citation type="submission" date="2023-10" db="EMBL/GenBank/DDBJ databases">
        <authorList>
            <person name="Chen Y."/>
            <person name="Shah S."/>
            <person name="Dougan E. K."/>
            <person name="Thang M."/>
            <person name="Chan C."/>
        </authorList>
    </citation>
    <scope>NUCLEOTIDE SEQUENCE [LARGE SCALE GENOMIC DNA]</scope>
</reference>
<dbReference type="InterPro" id="IPR007201">
    <property type="entry name" value="Mei2-like_Rrm_C"/>
</dbReference>
<sequence length="180" mass="20361">MLKWARAPTNGPLMMRNVPTTLSRDELVDLLNRMGFEGQFDLVYLPMHLASKINFGYAFVNLLAHQHAMRFWKVFQGFSSWPASGCCKVCAVSWGNVQGFGANFARYRKSAIMHNQNLPDLYRPAIFHNGRQVLLPHTAPEPQAMLECSSSDPGTQRLRRSCGQFVRVPARPNIHSTIVE</sequence>